<dbReference type="InterPro" id="IPR000421">
    <property type="entry name" value="FA58C"/>
</dbReference>
<feature type="transmembrane region" description="Helical" evidence="2">
    <location>
        <begin position="1312"/>
        <end position="1332"/>
    </location>
</feature>
<accession>A0A8J4DHR2</accession>
<sequence length="1417" mass="148652">MIGWLRERRWTVAGLAALTVLAFAQQPGRATFDTKLDLAVDPVGFMARSLHLWNPWATSGELQNQAYGYLVPMGPFFAAGQLLGLPVWFTQRLWCALLFGVAFVGVLLLARALRIGTEGSRHAAALAYALAPRMLTEIGTLSSEMLPAALLPFVLLPLVRVDRIGSPRRAAGLSALAVLAMGGINAAMVLLALVLPGLYLVTRRFTRDHLRLVAWWCAGVLSVVLWWFVPLLLLGRFSLPFLSYIESAATTTGVTSTFQVVRGTNQWVAYVVEGVPWWPAGWLLVDNPVLLVATAAVGGIGLVGLALPRLPERGFLMLGMLAGVVLLTVGFVGTLDSPLSGVARGLLDGPLAPFRNVHKLEPVLRLPLVLGFAHAVAAAARWRAAPARAWVAPAAVGLVVVVAAPAWLLHLRPGPGWTDIPAHWHQAADWLAEHDPAGRTLVVPGSGFGHYTWGRTVDEPIQPLARTAWALRNQVPLGSEGNTRVLDTVEAVLSTGRGSPALAGYLTRNGFRYLLLRNDLDRARTQAPPAAVLRAALAASPGVRLAASFGPPADARPEQRSPVDDTEAAPPAIEVYDTGAPVPRARTVDAADVATVSGGPESLLPALEQGLLAADRPAVLAGDGAGGTARVVTDGLRRRERNVGRVRDNVSQTMTADEESRQRRAALDLLPFEDEAHRTVAAYSGIRAVTASSAASYADAPGGGSQPSYQPFAALDGDDRTAWHSASFGDPRGQWLQVDLGTPRRIDAVGLSFVDDVRVGWPVARFALTTEYGTTEHDVGAGPYPLPPGGLVTTVRVTVLELAGDAVGGNVGIRSLTLPGVEPSRSLRAPADVGAGDGGPPAYAFTREHHARPACFPADGAVRCDPGLARVGEEPGGLDRLFRTPLTATYGLSVTAVARPGGRTPAPPEGVTAEASSWLAGDPRVGPWSAVDGDPRTAWLADIGDRDPRLRVRWDGEQRVDRLTFRLAGPPVAARPTVVEVLSPTEAHVADVRADGSVRFPAMTTDRLDIRVVAFDSRVFDRRGNRADAVPGFAEVTVPGVDRATVAPEFAVPCGKGPVVELDDIRFRTAVSGTLADYLSGRPLSVRICDLFAADDLRLGAGEHRLRSTPSDSFVVQDATLRPTGWAAAAPAGQRATTVDRWDETARAVTVAPGGQALLVVPENANAGWTARLGGVPLAATRVDGWQQAWIVPAGDGGTVTLDFTPDRTYRAGLAAGAAAVLVALLMAALPVRRRRPVAAPRPIGGYAVTIALAVLAVALGGVPAAVLLIAAVLLRQVRPRLLVPVAAAGMAVATAVTVVERLAGHGQAGAYGAPTQLAMLAAVCAVVAAAVRVPGAPLHQQPDGDEEARGDGGGGRDLAHAAVQPGEHQNGLDGGGHPDGGHRPQLGAGDPGVQQDLRDGEQQAGQREQPQRGGRG</sequence>
<dbReference type="InterPro" id="IPR008979">
    <property type="entry name" value="Galactose-bd-like_sf"/>
</dbReference>
<dbReference type="GO" id="GO:0016740">
    <property type="term" value="F:transferase activity"/>
    <property type="evidence" value="ECO:0007669"/>
    <property type="project" value="InterPro"/>
</dbReference>
<feature type="compositionally biased region" description="Low complexity" evidence="1">
    <location>
        <begin position="1403"/>
        <end position="1417"/>
    </location>
</feature>
<proteinExistence type="predicted"/>
<evidence type="ECO:0000259" key="4">
    <source>
        <dbReference type="PROSITE" id="PS50022"/>
    </source>
</evidence>
<evidence type="ECO:0000313" key="5">
    <source>
        <dbReference type="EMBL" id="GIJ02066.1"/>
    </source>
</evidence>
<feature type="transmembrane region" description="Helical" evidence="2">
    <location>
        <begin position="288"/>
        <end position="307"/>
    </location>
</feature>
<evidence type="ECO:0000256" key="3">
    <source>
        <dbReference type="SAM" id="SignalP"/>
    </source>
</evidence>
<feature type="chain" id="PRO_5039270603" evidence="3">
    <location>
        <begin position="25"/>
        <end position="1417"/>
    </location>
</feature>
<feature type="region of interest" description="Disordered" evidence="1">
    <location>
        <begin position="550"/>
        <end position="581"/>
    </location>
</feature>
<evidence type="ECO:0000256" key="2">
    <source>
        <dbReference type="SAM" id="Phobius"/>
    </source>
</evidence>
<reference evidence="5" key="1">
    <citation type="submission" date="2021-01" db="EMBL/GenBank/DDBJ databases">
        <title>Whole genome shotgun sequence of Spirilliplanes yamanashiensis NBRC 15828.</title>
        <authorList>
            <person name="Komaki H."/>
            <person name="Tamura T."/>
        </authorList>
    </citation>
    <scope>NUCLEOTIDE SEQUENCE</scope>
    <source>
        <strain evidence="5">NBRC 15828</strain>
    </source>
</reference>
<keyword evidence="6" id="KW-1185">Reference proteome</keyword>
<comment type="caution">
    <text evidence="5">The sequence shown here is derived from an EMBL/GenBank/DDBJ whole genome shotgun (WGS) entry which is preliminary data.</text>
</comment>
<feature type="transmembrane region" description="Helical" evidence="2">
    <location>
        <begin position="314"/>
        <end position="335"/>
    </location>
</feature>
<dbReference type="Pfam" id="PF00754">
    <property type="entry name" value="F5_F8_type_C"/>
    <property type="match status" value="1"/>
</dbReference>
<evidence type="ECO:0000313" key="6">
    <source>
        <dbReference type="Proteomes" id="UP000652013"/>
    </source>
</evidence>
<evidence type="ECO:0000256" key="1">
    <source>
        <dbReference type="SAM" id="MobiDB-lite"/>
    </source>
</evidence>
<dbReference type="Pfam" id="PF11847">
    <property type="entry name" value="GT-C_AftD"/>
    <property type="match status" value="1"/>
</dbReference>
<feature type="transmembrane region" description="Helical" evidence="2">
    <location>
        <begin position="1282"/>
        <end position="1300"/>
    </location>
</feature>
<feature type="transmembrane region" description="Helical" evidence="2">
    <location>
        <begin position="1244"/>
        <end position="1276"/>
    </location>
</feature>
<dbReference type="InterPro" id="IPR056997">
    <property type="entry name" value="CBM_AftD"/>
</dbReference>
<dbReference type="RefSeq" id="WP_203937387.1">
    <property type="nucleotide sequence ID" value="NZ_BAAAGJ010000016.1"/>
</dbReference>
<protein>
    <submittedName>
        <fullName evidence="5">Coagulation factor 5/8 type</fullName>
    </submittedName>
</protein>
<keyword evidence="2" id="KW-0472">Membrane</keyword>
<feature type="domain" description="F5/8 type C" evidence="4">
    <location>
        <begin position="679"/>
        <end position="749"/>
    </location>
</feature>
<name>A0A8J4DHR2_9ACTN</name>
<keyword evidence="2" id="KW-0812">Transmembrane</keyword>
<feature type="transmembrane region" description="Helical" evidence="2">
    <location>
        <begin position="389"/>
        <end position="409"/>
    </location>
</feature>
<dbReference type="InterPro" id="IPR021798">
    <property type="entry name" value="AftD_N"/>
</dbReference>
<dbReference type="SUPFAM" id="SSF49785">
    <property type="entry name" value="Galactose-binding domain-like"/>
    <property type="match status" value="1"/>
</dbReference>
<feature type="signal peptide" evidence="3">
    <location>
        <begin position="1"/>
        <end position="24"/>
    </location>
</feature>
<keyword evidence="3" id="KW-0732">Signal</keyword>
<dbReference type="Pfam" id="PF24607">
    <property type="entry name" value="CBM_AftD"/>
    <property type="match status" value="1"/>
</dbReference>
<feature type="transmembrane region" description="Helical" evidence="2">
    <location>
        <begin position="134"/>
        <end position="155"/>
    </location>
</feature>
<keyword evidence="2" id="KW-1133">Transmembrane helix</keyword>
<gene>
    <name evidence="5" type="ORF">Sya03_14180</name>
</gene>
<feature type="transmembrane region" description="Helical" evidence="2">
    <location>
        <begin position="91"/>
        <end position="113"/>
    </location>
</feature>
<feature type="transmembrane region" description="Helical" evidence="2">
    <location>
        <begin position="363"/>
        <end position="382"/>
    </location>
</feature>
<feature type="region of interest" description="Disordered" evidence="1">
    <location>
        <begin position="1337"/>
        <end position="1417"/>
    </location>
</feature>
<feature type="transmembrane region" description="Helical" evidence="2">
    <location>
        <begin position="213"/>
        <end position="234"/>
    </location>
</feature>
<feature type="transmembrane region" description="Helical" evidence="2">
    <location>
        <begin position="1212"/>
        <end position="1232"/>
    </location>
</feature>
<organism evidence="5 6">
    <name type="scientific">Spirilliplanes yamanashiensis</name>
    <dbReference type="NCBI Taxonomy" id="42233"/>
    <lineage>
        <taxon>Bacteria</taxon>
        <taxon>Bacillati</taxon>
        <taxon>Actinomycetota</taxon>
        <taxon>Actinomycetes</taxon>
        <taxon>Micromonosporales</taxon>
        <taxon>Micromonosporaceae</taxon>
        <taxon>Spirilliplanes</taxon>
    </lineage>
</organism>
<feature type="transmembrane region" description="Helical" evidence="2">
    <location>
        <begin position="175"/>
        <end position="201"/>
    </location>
</feature>
<dbReference type="EMBL" id="BOOY01000008">
    <property type="protein sequence ID" value="GIJ02066.1"/>
    <property type="molecule type" value="Genomic_DNA"/>
</dbReference>
<dbReference type="Proteomes" id="UP000652013">
    <property type="component" value="Unassembled WGS sequence"/>
</dbReference>
<dbReference type="PROSITE" id="PS50022">
    <property type="entry name" value="FA58C_3"/>
    <property type="match status" value="1"/>
</dbReference>
<dbReference type="Gene3D" id="2.60.120.260">
    <property type="entry name" value="Galactose-binding domain-like"/>
    <property type="match status" value="1"/>
</dbReference>